<feature type="domain" description="DUF4131" evidence="8">
    <location>
        <begin position="33"/>
        <end position="193"/>
    </location>
</feature>
<feature type="transmembrane region" description="Helical" evidence="6">
    <location>
        <begin position="451"/>
        <end position="471"/>
    </location>
</feature>
<keyword evidence="2" id="KW-1003">Cell membrane</keyword>
<evidence type="ECO:0000313" key="9">
    <source>
        <dbReference type="EMBL" id="TCK67410.1"/>
    </source>
</evidence>
<evidence type="ECO:0000256" key="4">
    <source>
        <dbReference type="ARBA" id="ARBA00022989"/>
    </source>
</evidence>
<feature type="transmembrane region" description="Helical" evidence="6">
    <location>
        <begin position="31"/>
        <end position="49"/>
    </location>
</feature>
<name>A0A4R1KS41_9FLAO</name>
<evidence type="ECO:0000259" key="8">
    <source>
        <dbReference type="Pfam" id="PF13567"/>
    </source>
</evidence>
<feature type="transmembrane region" description="Helical" evidence="6">
    <location>
        <begin position="360"/>
        <end position="376"/>
    </location>
</feature>
<protein>
    <submittedName>
        <fullName evidence="9">Competence protein ComEC</fullName>
    </submittedName>
</protein>
<keyword evidence="5 6" id="KW-0472">Membrane</keyword>
<dbReference type="Proteomes" id="UP000295714">
    <property type="component" value="Unassembled WGS sequence"/>
</dbReference>
<evidence type="ECO:0000256" key="1">
    <source>
        <dbReference type="ARBA" id="ARBA00004651"/>
    </source>
</evidence>
<accession>A0A4R1KS41</accession>
<feature type="transmembrane region" description="Helical" evidence="6">
    <location>
        <begin position="335"/>
        <end position="354"/>
    </location>
</feature>
<dbReference type="Pfam" id="PF13567">
    <property type="entry name" value="DUF4131"/>
    <property type="match status" value="1"/>
</dbReference>
<comment type="caution">
    <text evidence="9">The sequence shown here is derived from an EMBL/GenBank/DDBJ whole genome shotgun (WGS) entry which is preliminary data.</text>
</comment>
<feature type="transmembrane region" description="Helical" evidence="6">
    <location>
        <begin position="256"/>
        <end position="277"/>
    </location>
</feature>
<feature type="transmembrane region" description="Helical" evidence="6">
    <location>
        <begin position="289"/>
        <end position="306"/>
    </location>
</feature>
<keyword evidence="4 6" id="KW-1133">Transmembrane helix</keyword>
<dbReference type="NCBIfam" id="TIGR00360">
    <property type="entry name" value="ComEC_N-term"/>
    <property type="match status" value="1"/>
</dbReference>
<keyword evidence="3 6" id="KW-0812">Transmembrane</keyword>
<sequence>MKLLNFNIIKLSICLIIGICIGFYFEISIKNSLYALVILGLGLTATYLYAFKKNKLTHLFGGLVVSIFVLLGVLRTQLYDETIQPSHYINSKIDYSNYQDFQLKIIERLKPDNYNLKYVAEIISLNDIKASGKVLLNLQKDSTLYDLGIGEFYFTNSQLSQVSGPKNPFQFDYRNYLKQRNIHHQIYLDSNELIKLVSHSKSIASYADAFRTQVNFKLEKAGFKPDTLAIINALLLGQRQDISPEIYNNYVNAGTIHILAVSGLHVGIIFIILNYLLRPLHRLKNGKHILKPILILLVLWSFAFVAGLSPSVTRAVTMFSIITFAQFLRRPTNIYNTITISAFILLLLKPIYLFDVGFQMSYLAVLAIVSIQPMLYKLWTPKYKVVDYFWQIFTVTIAAQLGVAPISLFYFHQFPGLFFVSNLVIIPVLGVILGLGILVILLALINILPSFLAKGFGFIIESLNNFIAWIAQFENFLLRDISFSIYHVLASYLMIISGLYLFKQKSVKSIHYSLFSVLLFSCVLIYTKHKNSTNELVIYNKTRATILGKKADHQLVVYHNLDSNAILHEKTLKNYKVGHFVNSTIYDRLELVYSFKNEKILIVDSLGVYNIKNFKPDYVLLKDSPKINLNRLIDSLQPKQIIADASNYKSYVERWKQTCRHKKISFHNTYEKGAFILK</sequence>
<reference evidence="9 10" key="1">
    <citation type="journal article" date="2015" name="Stand. Genomic Sci.">
        <title>Genomic Encyclopedia of Bacterial and Archaeal Type Strains, Phase III: the genomes of soil and plant-associated and newly described type strains.</title>
        <authorList>
            <person name="Whitman W.B."/>
            <person name="Woyke T."/>
            <person name="Klenk H.P."/>
            <person name="Zhou Y."/>
            <person name="Lilburn T.G."/>
            <person name="Beck B.J."/>
            <person name="De Vos P."/>
            <person name="Vandamme P."/>
            <person name="Eisen J.A."/>
            <person name="Garrity G."/>
            <person name="Hugenholtz P."/>
            <person name="Kyrpides N.C."/>
        </authorList>
    </citation>
    <scope>NUCLEOTIDE SEQUENCE [LARGE SCALE GENOMIC DNA]</scope>
    <source>
        <strain evidence="9 10">CECT 8445</strain>
    </source>
</reference>
<dbReference type="GO" id="GO:0005886">
    <property type="term" value="C:plasma membrane"/>
    <property type="evidence" value="ECO:0007669"/>
    <property type="project" value="UniProtKB-SubCell"/>
</dbReference>
<dbReference type="Pfam" id="PF03772">
    <property type="entry name" value="Competence"/>
    <property type="match status" value="1"/>
</dbReference>
<feature type="domain" description="ComEC/Rec2-related protein" evidence="7">
    <location>
        <begin position="234"/>
        <end position="503"/>
    </location>
</feature>
<dbReference type="EMBL" id="SMGI01000002">
    <property type="protein sequence ID" value="TCK67410.1"/>
    <property type="molecule type" value="Genomic_DNA"/>
</dbReference>
<feature type="transmembrane region" description="Helical" evidence="6">
    <location>
        <begin position="56"/>
        <end position="74"/>
    </location>
</feature>
<dbReference type="PANTHER" id="PTHR30619:SF1">
    <property type="entry name" value="RECOMBINATION PROTEIN 2"/>
    <property type="match status" value="1"/>
</dbReference>
<feature type="transmembrane region" description="Helical" evidence="6">
    <location>
        <begin position="388"/>
        <end position="411"/>
    </location>
</feature>
<dbReference type="OrthoDB" id="9761531at2"/>
<feature type="transmembrane region" description="Helical" evidence="6">
    <location>
        <begin position="483"/>
        <end position="502"/>
    </location>
</feature>
<feature type="transmembrane region" description="Helical" evidence="6">
    <location>
        <begin position="417"/>
        <end position="444"/>
    </location>
</feature>
<comment type="subcellular location">
    <subcellularLocation>
        <location evidence="1">Cell membrane</location>
        <topology evidence="1">Multi-pass membrane protein</topology>
    </subcellularLocation>
</comment>
<evidence type="ECO:0000259" key="7">
    <source>
        <dbReference type="Pfam" id="PF03772"/>
    </source>
</evidence>
<evidence type="ECO:0000256" key="6">
    <source>
        <dbReference type="SAM" id="Phobius"/>
    </source>
</evidence>
<evidence type="ECO:0000313" key="10">
    <source>
        <dbReference type="Proteomes" id="UP000295714"/>
    </source>
</evidence>
<gene>
    <name evidence="9" type="ORF">DFQ05_1185</name>
</gene>
<evidence type="ECO:0000256" key="3">
    <source>
        <dbReference type="ARBA" id="ARBA00022692"/>
    </source>
</evidence>
<feature type="transmembrane region" description="Helical" evidence="6">
    <location>
        <begin position="509"/>
        <end position="527"/>
    </location>
</feature>
<organism evidence="9 10">
    <name type="scientific">Winogradskyella wandonensis</name>
    <dbReference type="NCBI Taxonomy" id="1442586"/>
    <lineage>
        <taxon>Bacteria</taxon>
        <taxon>Pseudomonadati</taxon>
        <taxon>Bacteroidota</taxon>
        <taxon>Flavobacteriia</taxon>
        <taxon>Flavobacteriales</taxon>
        <taxon>Flavobacteriaceae</taxon>
        <taxon>Winogradskyella</taxon>
    </lineage>
</organism>
<evidence type="ECO:0000256" key="2">
    <source>
        <dbReference type="ARBA" id="ARBA00022475"/>
    </source>
</evidence>
<evidence type="ECO:0000256" key="5">
    <source>
        <dbReference type="ARBA" id="ARBA00023136"/>
    </source>
</evidence>
<keyword evidence="10" id="KW-1185">Reference proteome</keyword>
<dbReference type="InterPro" id="IPR025405">
    <property type="entry name" value="DUF4131"/>
</dbReference>
<proteinExistence type="predicted"/>
<dbReference type="RefSeq" id="WP_132704471.1">
    <property type="nucleotide sequence ID" value="NZ_SMGI01000002.1"/>
</dbReference>
<dbReference type="AlphaFoldDB" id="A0A4R1KS41"/>
<dbReference type="InterPro" id="IPR052159">
    <property type="entry name" value="Competence_DNA_uptake"/>
</dbReference>
<dbReference type="InterPro" id="IPR004477">
    <property type="entry name" value="ComEC_N"/>
</dbReference>
<feature type="transmembrane region" description="Helical" evidence="6">
    <location>
        <begin position="7"/>
        <end position="25"/>
    </location>
</feature>
<dbReference type="PANTHER" id="PTHR30619">
    <property type="entry name" value="DNA INTERNALIZATION/COMPETENCE PROTEIN COMEC/REC2"/>
    <property type="match status" value="1"/>
</dbReference>